<name>A0A8S4HH68_PLAVI</name>
<sequence length="15" mass="1896">MSYVILFIIFLNYLF</sequence>
<organism evidence="1 2">
    <name type="scientific">Plasmodium vivax</name>
    <name type="common">malaria parasite P. vivax</name>
    <dbReference type="NCBI Taxonomy" id="5855"/>
    <lineage>
        <taxon>Eukaryota</taxon>
        <taxon>Sar</taxon>
        <taxon>Alveolata</taxon>
        <taxon>Apicomplexa</taxon>
        <taxon>Aconoidasida</taxon>
        <taxon>Haemosporida</taxon>
        <taxon>Plasmodiidae</taxon>
        <taxon>Plasmodium</taxon>
        <taxon>Plasmodium (Plasmodium)</taxon>
    </lineage>
</organism>
<accession>A0A8S4HH68</accession>
<evidence type="ECO:0000313" key="1">
    <source>
        <dbReference type="EMBL" id="CAG9485623.1"/>
    </source>
</evidence>
<gene>
    <name evidence="1" type="ORF">PVW1_000028700</name>
</gene>
<evidence type="ECO:0000313" key="2">
    <source>
        <dbReference type="Proteomes" id="UP000779233"/>
    </source>
</evidence>
<proteinExistence type="predicted"/>
<comment type="caution">
    <text evidence="1">The sequence shown here is derived from an EMBL/GenBank/DDBJ whole genome shotgun (WGS) entry which is preliminary data.</text>
</comment>
<dbReference type="EMBL" id="CAJZCX010000018">
    <property type="protein sequence ID" value="CAG9485623.1"/>
    <property type="molecule type" value="Genomic_DNA"/>
</dbReference>
<protein>
    <submittedName>
        <fullName evidence="1">(malaria parasite P. vivax) hypothetical protein</fullName>
    </submittedName>
</protein>
<reference evidence="1" key="1">
    <citation type="submission" date="2021-09" db="EMBL/GenBank/DDBJ databases">
        <authorList>
            <consortium name="Pathogen Informatics"/>
        </authorList>
    </citation>
    <scope>NUCLEOTIDE SEQUENCE</scope>
    <source>
        <strain evidence="1">PvW1</strain>
    </source>
</reference>
<dbReference type="Proteomes" id="UP000779233">
    <property type="component" value="Unassembled WGS sequence"/>
</dbReference>